<feature type="region of interest" description="Disordered" evidence="8">
    <location>
        <begin position="123"/>
        <end position="150"/>
    </location>
</feature>
<dbReference type="EMBL" id="JAJMLW010000003">
    <property type="protein sequence ID" value="MCI2242555.1"/>
    <property type="molecule type" value="Genomic_DNA"/>
</dbReference>
<feature type="transmembrane region" description="Helical" evidence="9">
    <location>
        <begin position="179"/>
        <end position="197"/>
    </location>
</feature>
<organism evidence="10 11">
    <name type="scientific">Adlercreutzia faecimuris</name>
    <dbReference type="NCBI Taxonomy" id="2897341"/>
    <lineage>
        <taxon>Bacteria</taxon>
        <taxon>Bacillati</taxon>
        <taxon>Actinomycetota</taxon>
        <taxon>Coriobacteriia</taxon>
        <taxon>Eggerthellales</taxon>
        <taxon>Eggerthellaceae</taxon>
        <taxon>Adlercreutzia</taxon>
    </lineage>
</organism>
<keyword evidence="4" id="KW-0133">Cell shape</keyword>
<evidence type="ECO:0000313" key="11">
    <source>
        <dbReference type="Proteomes" id="UP001430755"/>
    </source>
</evidence>
<feature type="transmembrane region" description="Helical" evidence="9">
    <location>
        <begin position="280"/>
        <end position="304"/>
    </location>
</feature>
<evidence type="ECO:0000256" key="2">
    <source>
        <dbReference type="ARBA" id="ARBA00022475"/>
    </source>
</evidence>
<gene>
    <name evidence="10" type="ORF">LPT13_09355</name>
</gene>
<keyword evidence="3 9" id="KW-0812">Transmembrane</keyword>
<evidence type="ECO:0000256" key="8">
    <source>
        <dbReference type="SAM" id="MobiDB-lite"/>
    </source>
</evidence>
<dbReference type="InterPro" id="IPR004268">
    <property type="entry name" value="MurJ"/>
</dbReference>
<feature type="transmembrane region" description="Helical" evidence="9">
    <location>
        <begin position="384"/>
        <end position="405"/>
    </location>
</feature>
<accession>A0ABS9WIF5</accession>
<feature type="transmembrane region" description="Helical" evidence="9">
    <location>
        <begin position="504"/>
        <end position="524"/>
    </location>
</feature>
<feature type="compositionally biased region" description="Basic and acidic residues" evidence="8">
    <location>
        <begin position="137"/>
        <end position="146"/>
    </location>
</feature>
<evidence type="ECO:0000256" key="3">
    <source>
        <dbReference type="ARBA" id="ARBA00022692"/>
    </source>
</evidence>
<keyword evidence="11" id="KW-1185">Reference proteome</keyword>
<comment type="subcellular location">
    <subcellularLocation>
        <location evidence="1">Cell membrane</location>
        <topology evidence="1">Multi-pass membrane protein</topology>
    </subcellularLocation>
</comment>
<feature type="transmembrane region" description="Helical" evidence="9">
    <location>
        <begin position="203"/>
        <end position="224"/>
    </location>
</feature>
<feature type="transmembrane region" description="Helical" evidence="9">
    <location>
        <begin position="316"/>
        <end position="334"/>
    </location>
</feature>
<keyword evidence="5" id="KW-0573">Peptidoglycan synthesis</keyword>
<dbReference type="PANTHER" id="PTHR47019">
    <property type="entry name" value="LIPID II FLIPPASE MURJ"/>
    <property type="match status" value="1"/>
</dbReference>
<feature type="transmembrane region" description="Helical" evidence="9">
    <location>
        <begin position="340"/>
        <end position="363"/>
    </location>
</feature>
<comment type="caution">
    <text evidence="10">The sequence shown here is derived from an EMBL/GenBank/DDBJ whole genome shotgun (WGS) entry which is preliminary data.</text>
</comment>
<evidence type="ECO:0000256" key="5">
    <source>
        <dbReference type="ARBA" id="ARBA00022984"/>
    </source>
</evidence>
<feature type="transmembrane region" description="Helical" evidence="9">
    <location>
        <begin position="601"/>
        <end position="628"/>
    </location>
</feature>
<sequence>MPQTPLRGRHTRGDDTARAPHAPAGPRNNPRLNAERAADARRARHASPGPAGPGVEGPAARGRHRGPERPPRAAAPAPGLTGAIPIIGSHAGLDRTDPDGTLRQQAFDLDEVELLDFLAEREARHARRPSPAPAPIREPEPARAADEAEEAASRDVGASAALISICVIISRVTGFARTWAMAFALGATFVSSSYQVANNLPNMLYELVMGGMLVTAFLPVYLSVKKKLGAEQGNAYASNLLTIVVVLLGVVSALCMLFPAQVIFTQTFYSDQQEMALAVFFFQFFAIQIVFYGCSSVVSGLLNANREYFWSSIAPVFNNVIVIASFIAYAAIAPHDPVGAFYAIAIGNPLGVFVQMAIQVPALRRNGIRIRPRLDLRDPALRETLALGAPALFVTVCSFATVSAQNAASYCFADNGPSVIAYARLWFTFPYSFLAVPVTTAMFTELSDMQADGDERGVVRGIIDGTGQITFLMVPMAFCLAVFATPLVTLYHIGAFTEDSIAQIARYLAVMAVALPFYGVNAYLNKVFSSIRRMGVFSIVNFVAVAAQVAVTVGAAWGVQHGYPVTLEAIAASTVVSYVVGDLIAFAYLRRHYGPMGLGALAAAALRSVGLGLAGAVAGGAVLWALQAAFGPLTGSVPQALAYLAAGGVAALAAAFGPAIRLNLPEAAFVTAIAAKVGRRLHR</sequence>
<evidence type="ECO:0000256" key="6">
    <source>
        <dbReference type="ARBA" id="ARBA00022989"/>
    </source>
</evidence>
<evidence type="ECO:0000313" key="10">
    <source>
        <dbReference type="EMBL" id="MCI2242555.1"/>
    </source>
</evidence>
<evidence type="ECO:0000256" key="7">
    <source>
        <dbReference type="ARBA" id="ARBA00023136"/>
    </source>
</evidence>
<name>A0ABS9WIF5_9ACTN</name>
<feature type="transmembrane region" description="Helical" evidence="9">
    <location>
        <begin position="236"/>
        <end position="260"/>
    </location>
</feature>
<feature type="transmembrane region" description="Helical" evidence="9">
    <location>
        <begin position="536"/>
        <end position="557"/>
    </location>
</feature>
<proteinExistence type="predicted"/>
<evidence type="ECO:0000256" key="1">
    <source>
        <dbReference type="ARBA" id="ARBA00004651"/>
    </source>
</evidence>
<dbReference type="Pfam" id="PF03023">
    <property type="entry name" value="MurJ"/>
    <property type="match status" value="1"/>
</dbReference>
<evidence type="ECO:0000256" key="9">
    <source>
        <dbReference type="SAM" id="Phobius"/>
    </source>
</evidence>
<feature type="transmembrane region" description="Helical" evidence="9">
    <location>
        <begin position="465"/>
        <end position="484"/>
    </location>
</feature>
<dbReference type="CDD" id="cd13123">
    <property type="entry name" value="MATE_MurJ_like"/>
    <property type="match status" value="1"/>
</dbReference>
<reference evidence="10" key="1">
    <citation type="submission" date="2021-11" db="EMBL/GenBank/DDBJ databases">
        <title>A Novel Adlercreutzia Species, isolated from a Allomyrina dichotoma larva feces.</title>
        <authorList>
            <person name="Suh M.K."/>
        </authorList>
    </citation>
    <scope>NUCLEOTIDE SEQUENCE</scope>
    <source>
        <strain evidence="10">JBNU-10</strain>
    </source>
</reference>
<feature type="transmembrane region" description="Helical" evidence="9">
    <location>
        <begin position="569"/>
        <end position="589"/>
    </location>
</feature>
<dbReference type="PANTHER" id="PTHR47019:SF1">
    <property type="entry name" value="LIPID II FLIPPASE MURJ"/>
    <property type="match status" value="1"/>
</dbReference>
<feature type="region of interest" description="Disordered" evidence="8">
    <location>
        <begin position="1"/>
        <end position="101"/>
    </location>
</feature>
<feature type="transmembrane region" description="Helical" evidence="9">
    <location>
        <begin position="425"/>
        <end position="444"/>
    </location>
</feature>
<dbReference type="InterPro" id="IPR051050">
    <property type="entry name" value="Lipid_II_flippase_MurJ/MviN"/>
</dbReference>
<protein>
    <submittedName>
        <fullName evidence="10">Murein biosynthesis integral membrane protein MurJ</fullName>
    </submittedName>
</protein>
<dbReference type="Proteomes" id="UP001430755">
    <property type="component" value="Unassembled WGS sequence"/>
</dbReference>
<keyword evidence="2" id="KW-1003">Cell membrane</keyword>
<keyword evidence="7 9" id="KW-0472">Membrane</keyword>
<feature type="transmembrane region" description="Helical" evidence="9">
    <location>
        <begin position="640"/>
        <end position="660"/>
    </location>
</feature>
<dbReference type="PRINTS" id="PR01806">
    <property type="entry name" value="VIRFACTRMVIN"/>
</dbReference>
<dbReference type="RefSeq" id="WP_242165939.1">
    <property type="nucleotide sequence ID" value="NZ_JAJMLW010000003.1"/>
</dbReference>
<keyword evidence="6 9" id="KW-1133">Transmembrane helix</keyword>
<feature type="compositionally biased region" description="Low complexity" evidence="8">
    <location>
        <begin position="72"/>
        <end position="85"/>
    </location>
</feature>
<evidence type="ECO:0000256" key="4">
    <source>
        <dbReference type="ARBA" id="ARBA00022960"/>
    </source>
</evidence>